<dbReference type="PANTHER" id="PTHR43065:SF48">
    <property type="entry name" value="HISTIDINE KINASE"/>
    <property type="match status" value="1"/>
</dbReference>
<keyword evidence="3" id="KW-0597">Phosphoprotein</keyword>
<feature type="domain" description="Cyclic nucleotide-binding" evidence="4">
    <location>
        <begin position="14"/>
        <end position="82"/>
    </location>
</feature>
<proteinExistence type="predicted"/>
<organism evidence="6 7">
    <name type="scientific">Chitinophaga arvensicola</name>
    <dbReference type="NCBI Taxonomy" id="29529"/>
    <lineage>
        <taxon>Bacteria</taxon>
        <taxon>Pseudomonadati</taxon>
        <taxon>Bacteroidota</taxon>
        <taxon>Chitinophagia</taxon>
        <taxon>Chitinophagales</taxon>
        <taxon>Chitinophagaceae</taxon>
        <taxon>Chitinophaga</taxon>
    </lineage>
</organism>
<dbReference type="PANTHER" id="PTHR43065">
    <property type="entry name" value="SENSOR HISTIDINE KINASE"/>
    <property type="match status" value="1"/>
</dbReference>
<dbReference type="SUPFAM" id="SSF55874">
    <property type="entry name" value="ATPase domain of HSP90 chaperone/DNA topoisomerase II/histidine kinase"/>
    <property type="match status" value="1"/>
</dbReference>
<evidence type="ECO:0000256" key="1">
    <source>
        <dbReference type="ARBA" id="ARBA00000085"/>
    </source>
</evidence>
<dbReference type="InterPro" id="IPR014710">
    <property type="entry name" value="RmlC-like_jellyroll"/>
</dbReference>
<keyword evidence="6" id="KW-0808">Transferase</keyword>
<dbReference type="SUPFAM" id="SSF47384">
    <property type="entry name" value="Homodimeric domain of signal transducing histidine kinase"/>
    <property type="match status" value="1"/>
</dbReference>
<dbReference type="InterPro" id="IPR004358">
    <property type="entry name" value="Sig_transdc_His_kin-like_C"/>
</dbReference>
<dbReference type="InterPro" id="IPR018490">
    <property type="entry name" value="cNMP-bd_dom_sf"/>
</dbReference>
<name>A0A1I0QZD0_9BACT</name>
<feature type="domain" description="Histidine kinase" evidence="5">
    <location>
        <begin position="294"/>
        <end position="465"/>
    </location>
</feature>
<protein>
    <recommendedName>
        <fullName evidence="2">histidine kinase</fullName>
        <ecNumber evidence="2">2.7.13.3</ecNumber>
    </recommendedName>
</protein>
<dbReference type="Gene3D" id="3.30.565.10">
    <property type="entry name" value="Histidine kinase-like ATPase, C-terminal domain"/>
    <property type="match status" value="1"/>
</dbReference>
<dbReference type="InterPro" id="IPR005467">
    <property type="entry name" value="His_kinase_dom"/>
</dbReference>
<dbReference type="STRING" id="29529.SAMN04488122_1918"/>
<dbReference type="CDD" id="cd00082">
    <property type="entry name" value="HisKA"/>
    <property type="match status" value="1"/>
</dbReference>
<dbReference type="EC" id="2.7.13.3" evidence="2"/>
<dbReference type="PROSITE" id="PS50109">
    <property type="entry name" value="HIS_KIN"/>
    <property type="match status" value="1"/>
</dbReference>
<dbReference type="RefSeq" id="WP_089893652.1">
    <property type="nucleotide sequence ID" value="NZ_FOJG01000001.1"/>
</dbReference>
<evidence type="ECO:0000313" key="6">
    <source>
        <dbReference type="EMBL" id="SEW32982.1"/>
    </source>
</evidence>
<keyword evidence="7" id="KW-1185">Reference proteome</keyword>
<dbReference type="Gene3D" id="1.10.287.130">
    <property type="match status" value="1"/>
</dbReference>
<dbReference type="PRINTS" id="PR00344">
    <property type="entry name" value="BCTRLSENSOR"/>
</dbReference>
<dbReference type="InterPro" id="IPR003594">
    <property type="entry name" value="HATPase_dom"/>
</dbReference>
<dbReference type="InterPro" id="IPR000595">
    <property type="entry name" value="cNMP-bd_dom"/>
</dbReference>
<sequence length="466" mass="52222">MEPITAIQLKNIPALREVPLEQLQWMISESTEQLVPEGELLFKAGDPVITTIIVISGKVRISATINGHYREIVELNDDNITGWLPFSRVKNAMGNGICIKDTRVLICPADKLKAHIEQHYELTEALVHIMTSRVRETTSSQQQNEKMMALGKLSAGLAHELNNPVAAITRSSEGLFENVMHIPAIFKEMAALCLSQEETTAIVDHLRLWWENKPEKPPGGLELSDKTVVIDDWLAGKNIFRQEIAEILAEYNIDSSALEKFSAHFAPNHLEIIFNWIHGALEANRMVCDLRLAAKRIADLVGAVKRYTYMDQEPDKQFIDIHSGIRNTLTMLDYRFRKGNVEIVENYDDTLPKIKALPGELNQVWTNLVDNALDAMEAGNKGRLEIATTKDRQCVHVTITDNGPGIPEDIQSRIFEPFFTTKDMGKGTGLGLDVVAQIVQRHRGSVKQTSVPGKTIFTISFPIENN</sequence>
<dbReference type="InterPro" id="IPR003661">
    <property type="entry name" value="HisK_dim/P_dom"/>
</dbReference>
<evidence type="ECO:0000313" key="7">
    <source>
        <dbReference type="Proteomes" id="UP000199310"/>
    </source>
</evidence>
<dbReference type="Pfam" id="PF02518">
    <property type="entry name" value="HATPase_c"/>
    <property type="match status" value="1"/>
</dbReference>
<dbReference type="InterPro" id="IPR036890">
    <property type="entry name" value="HATPase_C_sf"/>
</dbReference>
<dbReference type="OrthoDB" id="9806995at2"/>
<comment type="catalytic activity">
    <reaction evidence="1">
        <text>ATP + protein L-histidine = ADP + protein N-phospho-L-histidine.</text>
        <dbReference type="EC" id="2.7.13.3"/>
    </reaction>
</comment>
<keyword evidence="6" id="KW-0418">Kinase</keyword>
<evidence type="ECO:0000256" key="3">
    <source>
        <dbReference type="ARBA" id="ARBA00022553"/>
    </source>
</evidence>
<dbReference type="EMBL" id="FOJG01000001">
    <property type="protein sequence ID" value="SEW32982.1"/>
    <property type="molecule type" value="Genomic_DNA"/>
</dbReference>
<dbReference type="SMART" id="SM00387">
    <property type="entry name" value="HATPase_c"/>
    <property type="match status" value="1"/>
</dbReference>
<evidence type="ECO:0000259" key="5">
    <source>
        <dbReference type="PROSITE" id="PS50109"/>
    </source>
</evidence>
<evidence type="ECO:0000256" key="2">
    <source>
        <dbReference type="ARBA" id="ARBA00012438"/>
    </source>
</evidence>
<reference evidence="7" key="1">
    <citation type="submission" date="2016-10" db="EMBL/GenBank/DDBJ databases">
        <authorList>
            <person name="Varghese N."/>
            <person name="Submissions S."/>
        </authorList>
    </citation>
    <scope>NUCLEOTIDE SEQUENCE [LARGE SCALE GENOMIC DNA]</scope>
    <source>
        <strain evidence="7">DSM 3695</strain>
    </source>
</reference>
<accession>A0A1I0QZD0</accession>
<dbReference type="Proteomes" id="UP000199310">
    <property type="component" value="Unassembled WGS sequence"/>
</dbReference>
<dbReference type="InterPro" id="IPR036097">
    <property type="entry name" value="HisK_dim/P_sf"/>
</dbReference>
<dbReference type="SUPFAM" id="SSF51206">
    <property type="entry name" value="cAMP-binding domain-like"/>
    <property type="match status" value="1"/>
</dbReference>
<dbReference type="AlphaFoldDB" id="A0A1I0QZD0"/>
<dbReference type="CDD" id="cd00038">
    <property type="entry name" value="CAP_ED"/>
    <property type="match status" value="1"/>
</dbReference>
<dbReference type="PROSITE" id="PS50042">
    <property type="entry name" value="CNMP_BINDING_3"/>
    <property type="match status" value="1"/>
</dbReference>
<dbReference type="Gene3D" id="2.60.120.10">
    <property type="entry name" value="Jelly Rolls"/>
    <property type="match status" value="1"/>
</dbReference>
<gene>
    <name evidence="6" type="ORF">SAMN04488122_1918</name>
</gene>
<evidence type="ECO:0000259" key="4">
    <source>
        <dbReference type="PROSITE" id="PS50042"/>
    </source>
</evidence>
<dbReference type="Pfam" id="PF00027">
    <property type="entry name" value="cNMP_binding"/>
    <property type="match status" value="1"/>
</dbReference>
<dbReference type="GO" id="GO:0000155">
    <property type="term" value="F:phosphorelay sensor kinase activity"/>
    <property type="evidence" value="ECO:0007669"/>
    <property type="project" value="InterPro"/>
</dbReference>